<accession>A0A918UND4</accession>
<name>A0A918UND4_9BACT</name>
<dbReference type="EMBL" id="BMWX01000002">
    <property type="protein sequence ID" value="GGZ22587.1"/>
    <property type="molecule type" value="Genomic_DNA"/>
</dbReference>
<evidence type="ECO:0000313" key="2">
    <source>
        <dbReference type="Proteomes" id="UP000619457"/>
    </source>
</evidence>
<organism evidence="1 2">
    <name type="scientific">Echinicola pacifica</name>
    <dbReference type="NCBI Taxonomy" id="346377"/>
    <lineage>
        <taxon>Bacteria</taxon>
        <taxon>Pseudomonadati</taxon>
        <taxon>Bacteroidota</taxon>
        <taxon>Cytophagia</taxon>
        <taxon>Cytophagales</taxon>
        <taxon>Cyclobacteriaceae</taxon>
        <taxon>Echinicola</taxon>
    </lineage>
</organism>
<dbReference type="SUPFAM" id="SSF101744">
    <property type="entry name" value="Rof/RNase P subunit-like"/>
    <property type="match status" value="1"/>
</dbReference>
<keyword evidence="2" id="KW-1185">Reference proteome</keyword>
<protein>
    <submittedName>
        <fullName evidence="1">Uncharacterized protein</fullName>
    </submittedName>
</protein>
<comment type="caution">
    <text evidence="1">The sequence shown here is derived from an EMBL/GenBank/DDBJ whole genome shotgun (WGS) entry which is preliminary data.</text>
</comment>
<proteinExistence type="predicted"/>
<evidence type="ECO:0000313" key="1">
    <source>
        <dbReference type="EMBL" id="GGZ22587.1"/>
    </source>
</evidence>
<reference evidence="1" key="2">
    <citation type="submission" date="2020-09" db="EMBL/GenBank/DDBJ databases">
        <authorList>
            <person name="Sun Q."/>
            <person name="Kim S."/>
        </authorList>
    </citation>
    <scope>NUCLEOTIDE SEQUENCE</scope>
    <source>
        <strain evidence="1">KCTC 12368</strain>
    </source>
</reference>
<gene>
    <name evidence="1" type="ORF">GCM10007049_14270</name>
</gene>
<dbReference type="AlphaFoldDB" id="A0A918UND4"/>
<dbReference type="InterPro" id="IPR023534">
    <property type="entry name" value="Rof/RNase_P-like"/>
</dbReference>
<dbReference type="RefSeq" id="WP_018472013.1">
    <property type="nucleotide sequence ID" value="NZ_BMWX01000002.1"/>
</dbReference>
<reference evidence="1" key="1">
    <citation type="journal article" date="2014" name="Int. J. Syst. Evol. Microbiol.">
        <title>Complete genome sequence of Corynebacterium casei LMG S-19264T (=DSM 44701T), isolated from a smear-ripened cheese.</title>
        <authorList>
            <consortium name="US DOE Joint Genome Institute (JGI-PGF)"/>
            <person name="Walter F."/>
            <person name="Albersmeier A."/>
            <person name="Kalinowski J."/>
            <person name="Ruckert C."/>
        </authorList>
    </citation>
    <scope>NUCLEOTIDE SEQUENCE</scope>
    <source>
        <strain evidence="1">KCTC 12368</strain>
    </source>
</reference>
<sequence>MKSTPISFSHYDQLKAWATLGKVCEIKYVRNNQMLKASSKIVDIRNVNGHEYLFGEDSLVVRLDQLIAINGLSLEQH</sequence>
<dbReference type="Proteomes" id="UP000619457">
    <property type="component" value="Unassembled WGS sequence"/>
</dbReference>